<evidence type="ECO:0000313" key="2">
    <source>
        <dbReference type="Proteomes" id="UP000008237"/>
    </source>
</evidence>
<keyword evidence="2" id="KW-1185">Reference proteome</keyword>
<accession>E2C5N7</accession>
<gene>
    <name evidence="1" type="ORF">EAI_04496</name>
</gene>
<sequence length="90" mass="10137">MGEFLRVEYRCVENGPRTAKGSGSFARARNVRRVKGVNMNLSIETGDSTCVRTERVKIDSYNGDFTINPLCTEDQMSAECQEVEIITRDN</sequence>
<proteinExistence type="predicted"/>
<reference evidence="1 2" key="1">
    <citation type="journal article" date="2010" name="Science">
        <title>Genomic comparison of the ants Camponotus floridanus and Harpegnathos saltator.</title>
        <authorList>
            <person name="Bonasio R."/>
            <person name="Zhang G."/>
            <person name="Ye C."/>
            <person name="Mutti N.S."/>
            <person name="Fang X."/>
            <person name="Qin N."/>
            <person name="Donahue G."/>
            <person name="Yang P."/>
            <person name="Li Q."/>
            <person name="Li C."/>
            <person name="Zhang P."/>
            <person name="Huang Z."/>
            <person name="Berger S.L."/>
            <person name="Reinberg D."/>
            <person name="Wang J."/>
            <person name="Liebig J."/>
        </authorList>
    </citation>
    <scope>NUCLEOTIDE SEQUENCE [LARGE SCALE GENOMIC DNA]</scope>
    <source>
        <strain evidence="1 2">R22 G/1</strain>
    </source>
</reference>
<protein>
    <submittedName>
        <fullName evidence="1">Uncharacterized protein</fullName>
    </submittedName>
</protein>
<organism evidence="2">
    <name type="scientific">Harpegnathos saltator</name>
    <name type="common">Jerdon's jumping ant</name>
    <dbReference type="NCBI Taxonomy" id="610380"/>
    <lineage>
        <taxon>Eukaryota</taxon>
        <taxon>Metazoa</taxon>
        <taxon>Ecdysozoa</taxon>
        <taxon>Arthropoda</taxon>
        <taxon>Hexapoda</taxon>
        <taxon>Insecta</taxon>
        <taxon>Pterygota</taxon>
        <taxon>Neoptera</taxon>
        <taxon>Endopterygota</taxon>
        <taxon>Hymenoptera</taxon>
        <taxon>Apocrita</taxon>
        <taxon>Aculeata</taxon>
        <taxon>Formicoidea</taxon>
        <taxon>Formicidae</taxon>
        <taxon>Ponerinae</taxon>
        <taxon>Ponerini</taxon>
        <taxon>Harpegnathos</taxon>
    </lineage>
</organism>
<dbReference type="EMBL" id="GL452776">
    <property type="protein sequence ID" value="EFN76748.1"/>
    <property type="molecule type" value="Genomic_DNA"/>
</dbReference>
<evidence type="ECO:0000313" key="1">
    <source>
        <dbReference type="EMBL" id="EFN76748.1"/>
    </source>
</evidence>
<dbReference type="Proteomes" id="UP000008237">
    <property type="component" value="Unassembled WGS sequence"/>
</dbReference>
<dbReference type="InParanoid" id="E2C5N7"/>
<dbReference type="AlphaFoldDB" id="E2C5N7"/>
<name>E2C5N7_HARSA</name>